<dbReference type="CDD" id="cd06261">
    <property type="entry name" value="TM_PBP2"/>
    <property type="match status" value="1"/>
</dbReference>
<evidence type="ECO:0000256" key="4">
    <source>
        <dbReference type="ARBA" id="ARBA00022989"/>
    </source>
</evidence>
<evidence type="ECO:0000313" key="9">
    <source>
        <dbReference type="Proteomes" id="UP000282311"/>
    </source>
</evidence>
<keyword evidence="4 6" id="KW-1133">Transmembrane helix</keyword>
<keyword evidence="3 6" id="KW-0812">Transmembrane</keyword>
<feature type="domain" description="ABC transmembrane type-1" evidence="7">
    <location>
        <begin position="87"/>
        <end position="302"/>
    </location>
</feature>
<sequence length="315" mass="35832">MSEPAALPSRGKSWSQRLRKTIKRDKYLYLLILPVVAYYVVFHYVPMYGIIIAFKKFQPLKGILGSAWVGFRYFEDFFSAPYFWRLIKNTLLLSFYSLIWGFPAPILFALLLNEVRHKVFKKLVQTVSYLPHFISIVVIAGMVVSFTGLREGIINHALVLLGFQPINFMAEPGWFRTIFVGSGIWQGFGWGSIIYLAAIAGIDPQLYEAAEMDGAGRWKRMWHITLPSLIPTIVIMFIMQMGSLMDIGVEKVLLLSNPLTYDTSDVISTFVYRRGVLSQDYSFATAVGLFNNVINLILLVSVNALSRRLSQSSLW</sequence>
<protein>
    <submittedName>
        <fullName evidence="8">Sugar ABC transporter permease</fullName>
    </submittedName>
</protein>
<dbReference type="PROSITE" id="PS50928">
    <property type="entry name" value="ABC_TM1"/>
    <property type="match status" value="1"/>
</dbReference>
<proteinExistence type="inferred from homology"/>
<dbReference type="GO" id="GO:0005886">
    <property type="term" value="C:plasma membrane"/>
    <property type="evidence" value="ECO:0007669"/>
    <property type="project" value="UniProtKB-SubCell"/>
</dbReference>
<keyword evidence="9" id="KW-1185">Reference proteome</keyword>
<keyword evidence="2 6" id="KW-0813">Transport</keyword>
<accession>A0A3B0BRU3</accession>
<feature type="transmembrane region" description="Helical" evidence="6">
    <location>
        <begin position="27"/>
        <end position="54"/>
    </location>
</feature>
<dbReference type="PANTHER" id="PTHR43496:SF1">
    <property type="entry name" value="POLYGALACTURONAN_RHAMNOGALACTURONAN TRANSPORT SYSTEM PERMEASE PROTEIN YTEP"/>
    <property type="match status" value="1"/>
</dbReference>
<comment type="caution">
    <text evidence="8">The sequence shown here is derived from an EMBL/GenBank/DDBJ whole genome shotgun (WGS) entry which is preliminary data.</text>
</comment>
<reference evidence="8 9" key="1">
    <citation type="journal article" date="2007" name="Int. J. Syst. Evol. Microbiol.">
        <title>Paenibacillus ginsengarvi sp. nov., isolated from soil from ginseng cultivation.</title>
        <authorList>
            <person name="Yoon M.H."/>
            <person name="Ten L.N."/>
            <person name="Im W.T."/>
        </authorList>
    </citation>
    <scope>NUCLEOTIDE SEQUENCE [LARGE SCALE GENOMIC DNA]</scope>
    <source>
        <strain evidence="8 9">KCTC 13059</strain>
    </source>
</reference>
<dbReference type="PANTHER" id="PTHR43496">
    <property type="entry name" value="PROTEIN LPLB"/>
    <property type="match status" value="1"/>
</dbReference>
<dbReference type="InterPro" id="IPR035906">
    <property type="entry name" value="MetI-like_sf"/>
</dbReference>
<dbReference type="GO" id="GO:0055085">
    <property type="term" value="P:transmembrane transport"/>
    <property type="evidence" value="ECO:0007669"/>
    <property type="project" value="InterPro"/>
</dbReference>
<feature type="transmembrane region" description="Helical" evidence="6">
    <location>
        <begin position="221"/>
        <end position="239"/>
    </location>
</feature>
<evidence type="ECO:0000259" key="7">
    <source>
        <dbReference type="PROSITE" id="PS50928"/>
    </source>
</evidence>
<feature type="transmembrane region" description="Helical" evidence="6">
    <location>
        <begin position="133"/>
        <end position="154"/>
    </location>
</feature>
<feature type="transmembrane region" description="Helical" evidence="6">
    <location>
        <begin position="281"/>
        <end position="305"/>
    </location>
</feature>
<evidence type="ECO:0000313" key="8">
    <source>
        <dbReference type="EMBL" id="RKN74939.1"/>
    </source>
</evidence>
<evidence type="ECO:0000256" key="2">
    <source>
        <dbReference type="ARBA" id="ARBA00022448"/>
    </source>
</evidence>
<evidence type="ECO:0000256" key="1">
    <source>
        <dbReference type="ARBA" id="ARBA00004141"/>
    </source>
</evidence>
<name>A0A3B0BRU3_9BACL</name>
<comment type="subcellular location">
    <subcellularLocation>
        <location evidence="6">Cell membrane</location>
        <topology evidence="6">Multi-pass membrane protein</topology>
    </subcellularLocation>
    <subcellularLocation>
        <location evidence="1">Membrane</location>
        <topology evidence="1">Multi-pass membrane protein</topology>
    </subcellularLocation>
</comment>
<dbReference type="InterPro" id="IPR000515">
    <property type="entry name" value="MetI-like"/>
</dbReference>
<evidence type="ECO:0000256" key="6">
    <source>
        <dbReference type="RuleBase" id="RU363032"/>
    </source>
</evidence>
<dbReference type="SUPFAM" id="SSF161098">
    <property type="entry name" value="MetI-like"/>
    <property type="match status" value="1"/>
</dbReference>
<organism evidence="8 9">
    <name type="scientific">Paenibacillus ginsengarvi</name>
    <dbReference type="NCBI Taxonomy" id="400777"/>
    <lineage>
        <taxon>Bacteria</taxon>
        <taxon>Bacillati</taxon>
        <taxon>Bacillota</taxon>
        <taxon>Bacilli</taxon>
        <taxon>Bacillales</taxon>
        <taxon>Paenibacillaceae</taxon>
        <taxon>Paenibacillus</taxon>
    </lineage>
</organism>
<dbReference type="OrthoDB" id="384651at2"/>
<evidence type="ECO:0000256" key="3">
    <source>
        <dbReference type="ARBA" id="ARBA00022692"/>
    </source>
</evidence>
<dbReference type="AlphaFoldDB" id="A0A3B0BRU3"/>
<dbReference type="EMBL" id="RBAH01000024">
    <property type="protein sequence ID" value="RKN74939.1"/>
    <property type="molecule type" value="Genomic_DNA"/>
</dbReference>
<keyword evidence="5 6" id="KW-0472">Membrane</keyword>
<feature type="transmembrane region" description="Helical" evidence="6">
    <location>
        <begin position="174"/>
        <end position="200"/>
    </location>
</feature>
<gene>
    <name evidence="8" type="ORF">D7M11_26690</name>
</gene>
<evidence type="ECO:0000256" key="5">
    <source>
        <dbReference type="ARBA" id="ARBA00023136"/>
    </source>
</evidence>
<dbReference type="Pfam" id="PF00528">
    <property type="entry name" value="BPD_transp_1"/>
    <property type="match status" value="1"/>
</dbReference>
<dbReference type="Gene3D" id="1.10.3720.10">
    <property type="entry name" value="MetI-like"/>
    <property type="match status" value="1"/>
</dbReference>
<comment type="similarity">
    <text evidence="6">Belongs to the binding-protein-dependent transport system permease family.</text>
</comment>
<feature type="transmembrane region" description="Helical" evidence="6">
    <location>
        <begin position="91"/>
        <end position="112"/>
    </location>
</feature>
<dbReference type="Proteomes" id="UP000282311">
    <property type="component" value="Unassembled WGS sequence"/>
</dbReference>